<reference evidence="1 2" key="1">
    <citation type="submission" date="2021-03" db="EMBL/GenBank/DDBJ databases">
        <title>Aliifodinibius sp. nov., a new bacterium isolated from saline soil.</title>
        <authorList>
            <person name="Galisteo C."/>
            <person name="De La Haba R."/>
            <person name="Sanchez-Porro C."/>
            <person name="Ventosa A."/>
        </authorList>
    </citation>
    <scope>NUCLEOTIDE SEQUENCE [LARGE SCALE GENOMIC DNA]</scope>
    <source>
        <strain evidence="1 2">1BSP15-2V2</strain>
    </source>
</reference>
<dbReference type="PROSITE" id="PS51257">
    <property type="entry name" value="PROKAR_LIPOPROTEIN"/>
    <property type="match status" value="1"/>
</dbReference>
<dbReference type="Proteomes" id="UP001207918">
    <property type="component" value="Unassembled WGS sequence"/>
</dbReference>
<evidence type="ECO:0000313" key="2">
    <source>
        <dbReference type="Proteomes" id="UP001207918"/>
    </source>
</evidence>
<dbReference type="RefSeq" id="WP_265766817.1">
    <property type="nucleotide sequence ID" value="NZ_JAGGJA010000009.1"/>
</dbReference>
<organism evidence="1 2">
    <name type="scientific">Fodinibius salsisoli</name>
    <dbReference type="NCBI Taxonomy" id="2820877"/>
    <lineage>
        <taxon>Bacteria</taxon>
        <taxon>Pseudomonadati</taxon>
        <taxon>Balneolota</taxon>
        <taxon>Balneolia</taxon>
        <taxon>Balneolales</taxon>
        <taxon>Balneolaceae</taxon>
        <taxon>Fodinibius</taxon>
    </lineage>
</organism>
<accession>A0ABT3PQA2</accession>
<gene>
    <name evidence="1" type="ORF">J6I44_14285</name>
</gene>
<sequence length="138" mass="14973">MLKSRVYYLLILLFALVIGAGCSVINGDTQSSTFTIKVDSINVPSEVASDDTLTVRPFGTVGPNGCYSFERFESSRTSSSLDLKLVGELTEGDDIGCFDAIVQLDTVFKVPPPLEGSFEINIQQPDESVLSRTVEVKD</sequence>
<protein>
    <recommendedName>
        <fullName evidence="3">Immunoglobulin-like domain of spore germination</fullName>
    </recommendedName>
</protein>
<evidence type="ECO:0000313" key="1">
    <source>
        <dbReference type="EMBL" id="MCW9708031.1"/>
    </source>
</evidence>
<keyword evidence="2" id="KW-1185">Reference proteome</keyword>
<comment type="caution">
    <text evidence="1">The sequence shown here is derived from an EMBL/GenBank/DDBJ whole genome shotgun (WGS) entry which is preliminary data.</text>
</comment>
<evidence type="ECO:0008006" key="3">
    <source>
        <dbReference type="Google" id="ProtNLM"/>
    </source>
</evidence>
<name>A0ABT3PQA2_9BACT</name>
<dbReference type="EMBL" id="JAGGJA010000009">
    <property type="protein sequence ID" value="MCW9708031.1"/>
    <property type="molecule type" value="Genomic_DNA"/>
</dbReference>
<proteinExistence type="predicted"/>